<proteinExistence type="predicted"/>
<reference evidence="2" key="2">
    <citation type="journal article" date="2022" name="Res Sq">
        <title>Comparative Genomics Reveals Insights into the Divergent Evolution of Astigmatic Mites and Household Pest Adaptations.</title>
        <authorList>
            <person name="Xiong Q."/>
            <person name="Wan A.T.-Y."/>
            <person name="Liu X.-Y."/>
            <person name="Fung C.S.-H."/>
            <person name="Xiao X."/>
            <person name="Malainual N."/>
            <person name="Hou J."/>
            <person name="Wang L."/>
            <person name="Wang M."/>
            <person name="Yang K."/>
            <person name="Cui Y."/>
            <person name="Leung E."/>
            <person name="Nong W."/>
            <person name="Shin S.-K."/>
            <person name="Au S."/>
            <person name="Jeong K.Y."/>
            <person name="Chew F.T."/>
            <person name="Hui J."/>
            <person name="Leung T.F."/>
            <person name="Tungtrongchitr A."/>
            <person name="Zhong N."/>
            <person name="Liu Z."/>
            <person name="Tsui S."/>
        </authorList>
    </citation>
    <scope>NUCLEOTIDE SEQUENCE</scope>
    <source>
        <strain evidence="2">Derf</strain>
        <tissue evidence="2">Whole organism</tissue>
    </source>
</reference>
<evidence type="ECO:0008006" key="4">
    <source>
        <dbReference type="Google" id="ProtNLM"/>
    </source>
</evidence>
<keyword evidence="3" id="KW-1185">Reference proteome</keyword>
<reference evidence="2" key="1">
    <citation type="submission" date="2013-05" db="EMBL/GenBank/DDBJ databases">
        <authorList>
            <person name="Yim A.K.Y."/>
            <person name="Chan T.F."/>
            <person name="Ji K.M."/>
            <person name="Liu X.Y."/>
            <person name="Zhou J.W."/>
            <person name="Li R.Q."/>
            <person name="Yang K.Y."/>
            <person name="Li J."/>
            <person name="Li M."/>
            <person name="Law P.T.W."/>
            <person name="Wu Y.L."/>
            <person name="Cai Z.L."/>
            <person name="Qin H."/>
            <person name="Bao Y."/>
            <person name="Leung R.K.K."/>
            <person name="Ng P.K.S."/>
            <person name="Zou J."/>
            <person name="Zhong X.J."/>
            <person name="Ran P.X."/>
            <person name="Zhong N.S."/>
            <person name="Liu Z.G."/>
            <person name="Tsui S.K.W."/>
        </authorList>
    </citation>
    <scope>NUCLEOTIDE SEQUENCE</scope>
    <source>
        <strain evidence="2">Derf</strain>
        <tissue evidence="2">Whole organism</tissue>
    </source>
</reference>
<sequence length="79" mass="9691">MTVRQSVLFILLTLFSWSQPQLFCGYYNNNKLHTLIDKNNCFLNFNCKSRSRIQCIFYEIQTRRHVTCFDHQFYYLTKH</sequence>
<feature type="signal peptide" evidence="1">
    <location>
        <begin position="1"/>
        <end position="20"/>
    </location>
</feature>
<accession>A0A922L1J1</accession>
<name>A0A922L1J1_DERFA</name>
<dbReference type="Proteomes" id="UP000790347">
    <property type="component" value="Unassembled WGS sequence"/>
</dbReference>
<organism evidence="2 3">
    <name type="scientific">Dermatophagoides farinae</name>
    <name type="common">American house dust mite</name>
    <dbReference type="NCBI Taxonomy" id="6954"/>
    <lineage>
        <taxon>Eukaryota</taxon>
        <taxon>Metazoa</taxon>
        <taxon>Ecdysozoa</taxon>
        <taxon>Arthropoda</taxon>
        <taxon>Chelicerata</taxon>
        <taxon>Arachnida</taxon>
        <taxon>Acari</taxon>
        <taxon>Acariformes</taxon>
        <taxon>Sarcoptiformes</taxon>
        <taxon>Astigmata</taxon>
        <taxon>Psoroptidia</taxon>
        <taxon>Analgoidea</taxon>
        <taxon>Pyroglyphidae</taxon>
        <taxon>Dermatophagoidinae</taxon>
        <taxon>Dermatophagoides</taxon>
    </lineage>
</organism>
<feature type="chain" id="PRO_5037344271" description="Secreted protein" evidence="1">
    <location>
        <begin position="21"/>
        <end position="79"/>
    </location>
</feature>
<evidence type="ECO:0000313" key="3">
    <source>
        <dbReference type="Proteomes" id="UP000790347"/>
    </source>
</evidence>
<dbReference type="EMBL" id="ASGP02000006">
    <property type="protein sequence ID" value="KAH9501410.1"/>
    <property type="molecule type" value="Genomic_DNA"/>
</dbReference>
<protein>
    <recommendedName>
        <fullName evidence="4">Secreted protein</fullName>
    </recommendedName>
</protein>
<gene>
    <name evidence="2" type="ORF">DERF_012257</name>
</gene>
<evidence type="ECO:0000256" key="1">
    <source>
        <dbReference type="SAM" id="SignalP"/>
    </source>
</evidence>
<keyword evidence="1" id="KW-0732">Signal</keyword>
<comment type="caution">
    <text evidence="2">The sequence shown here is derived from an EMBL/GenBank/DDBJ whole genome shotgun (WGS) entry which is preliminary data.</text>
</comment>
<evidence type="ECO:0000313" key="2">
    <source>
        <dbReference type="EMBL" id="KAH9501410.1"/>
    </source>
</evidence>
<dbReference type="AlphaFoldDB" id="A0A922L1J1"/>